<evidence type="ECO:0000313" key="2">
    <source>
        <dbReference type="EMBL" id="MBW78952.1"/>
    </source>
</evidence>
<organism evidence="2">
    <name type="scientific">Anopheles darlingi</name>
    <name type="common">Mosquito</name>
    <dbReference type="NCBI Taxonomy" id="43151"/>
    <lineage>
        <taxon>Eukaryota</taxon>
        <taxon>Metazoa</taxon>
        <taxon>Ecdysozoa</taxon>
        <taxon>Arthropoda</taxon>
        <taxon>Hexapoda</taxon>
        <taxon>Insecta</taxon>
        <taxon>Pterygota</taxon>
        <taxon>Neoptera</taxon>
        <taxon>Endopterygota</taxon>
        <taxon>Diptera</taxon>
        <taxon>Nematocera</taxon>
        <taxon>Culicoidea</taxon>
        <taxon>Culicidae</taxon>
        <taxon>Anophelinae</taxon>
        <taxon>Anopheles</taxon>
    </lineage>
</organism>
<reference evidence="2" key="1">
    <citation type="submission" date="2018-01" db="EMBL/GenBank/DDBJ databases">
        <title>An insight into the sialome of Amazonian anophelines.</title>
        <authorList>
            <person name="Ribeiro J.M."/>
            <person name="Scarpassa V."/>
            <person name="Calvo E."/>
        </authorList>
    </citation>
    <scope>NUCLEOTIDE SEQUENCE</scope>
</reference>
<feature type="compositionally biased region" description="Basic and acidic residues" evidence="1">
    <location>
        <begin position="51"/>
        <end position="70"/>
    </location>
</feature>
<accession>A0A2M4DN19</accession>
<feature type="region of interest" description="Disordered" evidence="1">
    <location>
        <begin position="40"/>
        <end position="79"/>
    </location>
</feature>
<sequence>MVWLRCVIRLSFPYPWWGVERRTCPHQKNCIPYKNLRNRSGGGKGAVETRQMSENDFGKRWAARASERPSKRPAAPTAA</sequence>
<proteinExistence type="predicted"/>
<dbReference type="EMBL" id="GGFL01014774">
    <property type="protein sequence ID" value="MBW78952.1"/>
    <property type="molecule type" value="Transcribed_RNA"/>
</dbReference>
<name>A0A2M4DN19_ANODA</name>
<protein>
    <submittedName>
        <fullName evidence="2">Putative secreted protein</fullName>
    </submittedName>
</protein>
<dbReference type="AlphaFoldDB" id="A0A2M4DN19"/>
<evidence type="ECO:0000256" key="1">
    <source>
        <dbReference type="SAM" id="MobiDB-lite"/>
    </source>
</evidence>